<organism evidence="1 2">
    <name type="scientific">Vitis vinifera</name>
    <name type="common">Grape</name>
    <dbReference type="NCBI Taxonomy" id="29760"/>
    <lineage>
        <taxon>Eukaryota</taxon>
        <taxon>Viridiplantae</taxon>
        <taxon>Streptophyta</taxon>
        <taxon>Embryophyta</taxon>
        <taxon>Tracheophyta</taxon>
        <taxon>Spermatophyta</taxon>
        <taxon>Magnoliopsida</taxon>
        <taxon>eudicotyledons</taxon>
        <taxon>Gunneridae</taxon>
        <taxon>Pentapetalae</taxon>
        <taxon>rosids</taxon>
        <taxon>Vitales</taxon>
        <taxon>Vitaceae</taxon>
        <taxon>Viteae</taxon>
        <taxon>Vitis</taxon>
    </lineage>
</organism>
<proteinExistence type="predicted"/>
<comment type="caution">
    <text evidence="1">The sequence shown here is derived from an EMBL/GenBank/DDBJ whole genome shotgun (WGS) entry which is preliminary data.</text>
</comment>
<evidence type="ECO:0000313" key="1">
    <source>
        <dbReference type="EMBL" id="RVW54416.1"/>
    </source>
</evidence>
<dbReference type="Proteomes" id="UP000288805">
    <property type="component" value="Unassembled WGS sequence"/>
</dbReference>
<evidence type="ECO:0000313" key="2">
    <source>
        <dbReference type="Proteomes" id="UP000288805"/>
    </source>
</evidence>
<name>A0A438F3C7_VITVI</name>
<sequence>MLILMFTRPMILKNICLPSHTSFLVLNCWVLKNISHSVLVILGVNGMFPNYVFNPPIVIYKK</sequence>
<reference evidence="1 2" key="1">
    <citation type="journal article" date="2018" name="PLoS Genet.">
        <title>Population sequencing reveals clonal diversity and ancestral inbreeding in the grapevine cultivar Chardonnay.</title>
        <authorList>
            <person name="Roach M.J."/>
            <person name="Johnson D.L."/>
            <person name="Bohlmann J."/>
            <person name="van Vuuren H.J."/>
            <person name="Jones S.J."/>
            <person name="Pretorius I.S."/>
            <person name="Schmidt S.A."/>
            <person name="Borneman A.R."/>
        </authorList>
    </citation>
    <scope>NUCLEOTIDE SEQUENCE [LARGE SCALE GENOMIC DNA]</scope>
    <source>
        <strain evidence="2">cv. Chardonnay</strain>
        <tissue evidence="1">Leaf</tissue>
    </source>
</reference>
<dbReference type="AlphaFoldDB" id="A0A438F3C7"/>
<dbReference type="EMBL" id="QGNW01001128">
    <property type="protein sequence ID" value="RVW54416.1"/>
    <property type="molecule type" value="Genomic_DNA"/>
</dbReference>
<accession>A0A438F3C7</accession>
<protein>
    <submittedName>
        <fullName evidence="1">Uncharacterized protein</fullName>
    </submittedName>
</protein>
<gene>
    <name evidence="1" type="ORF">CK203_068332</name>
</gene>